<evidence type="ECO:0000256" key="1">
    <source>
        <dbReference type="PROSITE-ProRule" id="PRU00703"/>
    </source>
</evidence>
<dbReference type="KEGG" id="naf:GQ61_06895"/>
<dbReference type="PANTHER" id="PTHR22572">
    <property type="entry name" value="SUGAR-1-PHOSPHATE GUANYL TRANSFERASE"/>
    <property type="match status" value="1"/>
</dbReference>
<dbReference type="Gene3D" id="3.90.550.10">
    <property type="entry name" value="Spore Coat Polysaccharide Biosynthesis Protein SpsA, Chain A"/>
    <property type="match status" value="1"/>
</dbReference>
<dbReference type="Proteomes" id="UP000237351">
    <property type="component" value="Chromosome"/>
</dbReference>
<organism evidence="3 4">
    <name type="scientific">Candidatus Nucleicultrix amoebiphila FS5</name>
    <dbReference type="NCBI Taxonomy" id="1414854"/>
    <lineage>
        <taxon>Bacteria</taxon>
        <taxon>Pseudomonadati</taxon>
        <taxon>Pseudomonadota</taxon>
        <taxon>Alphaproteobacteria</taxon>
        <taxon>Holosporales</taxon>
        <taxon>Candidatus Nucleicultricaceae</taxon>
        <taxon>Candidatus Nucleicultrix</taxon>
    </lineage>
</organism>
<name>A0A1W6N5K3_9PROT</name>
<evidence type="ECO:0000313" key="3">
    <source>
        <dbReference type="EMBL" id="ARN85062.1"/>
    </source>
</evidence>
<dbReference type="PROSITE" id="PS51371">
    <property type="entry name" value="CBS"/>
    <property type="match status" value="2"/>
</dbReference>
<proteinExistence type="predicted"/>
<dbReference type="SUPFAM" id="SSF53448">
    <property type="entry name" value="Nucleotide-diphospho-sugar transferases"/>
    <property type="match status" value="1"/>
</dbReference>
<feature type="domain" description="CBS" evidence="2">
    <location>
        <begin position="1"/>
        <end position="61"/>
    </location>
</feature>
<dbReference type="EMBL" id="CP008743">
    <property type="protein sequence ID" value="ARN85062.1"/>
    <property type="molecule type" value="Genomic_DNA"/>
</dbReference>
<dbReference type="SUPFAM" id="SSF54631">
    <property type="entry name" value="CBS-domain pair"/>
    <property type="match status" value="1"/>
</dbReference>
<dbReference type="InterPro" id="IPR005835">
    <property type="entry name" value="NTP_transferase_dom"/>
</dbReference>
<dbReference type="Gene3D" id="3.10.580.10">
    <property type="entry name" value="CBS-domain"/>
    <property type="match status" value="1"/>
</dbReference>
<dbReference type="InterPro" id="IPR000644">
    <property type="entry name" value="CBS_dom"/>
</dbReference>
<feature type="domain" description="CBS" evidence="2">
    <location>
        <begin position="66"/>
        <end position="122"/>
    </location>
</feature>
<dbReference type="InterPro" id="IPR050486">
    <property type="entry name" value="Mannose-1P_guanyltransferase"/>
</dbReference>
<dbReference type="OrthoDB" id="9814110at2"/>
<dbReference type="Pfam" id="PF00483">
    <property type="entry name" value="NTP_transferase"/>
    <property type="match status" value="1"/>
</dbReference>
<dbReference type="CDD" id="cd06426">
    <property type="entry name" value="NTP_transferase_like_2"/>
    <property type="match status" value="1"/>
</dbReference>
<reference evidence="3 4" key="1">
    <citation type="submission" date="2014-06" db="EMBL/GenBank/DDBJ databases">
        <title>The genome of the endonuclear symbiont Nucleicultrix amoebiphila.</title>
        <authorList>
            <person name="Schulz F."/>
            <person name="Horn M."/>
        </authorList>
    </citation>
    <scope>NUCLEOTIDE SEQUENCE [LARGE SCALE GENOMIC DNA]</scope>
    <source>
        <strain evidence="3 4">FS5</strain>
    </source>
</reference>
<evidence type="ECO:0000259" key="2">
    <source>
        <dbReference type="PROSITE" id="PS51371"/>
    </source>
</evidence>
<dbReference type="InterPro" id="IPR046342">
    <property type="entry name" value="CBS_dom_sf"/>
</dbReference>
<dbReference type="Pfam" id="PF00571">
    <property type="entry name" value="CBS"/>
    <property type="match status" value="2"/>
</dbReference>
<accession>A0A1W6N5K3</accession>
<sequence>MKNWQSLVVQSFHSIKDAMNLFEKNNAQIVLVVDESNVLLGTVTDGDIRRGLLKFVNLTDSVITVMNPKPITAFAHTLEDEVLKKISNLDIKYVPIVDEKRKIKGVYSKEDFSKVLPKDNPVIIMAGGDGIRLRPLTENLPKPLVDINGCPIIERLLLQLIDQGFGKFYLSVNYLGEMIENYFGEGKKWGVEISYLKEDQKLGTAGSLHLLKSPNKDLIVLNGDLVTSINFKQLLAFHSDEKADVTIGIQHITFRVPYGVVNYTEVKVDSLEEKPVLNYHVNCGIYVVNPKCLNEIRIEEKIDMTCLINRLIDKKYRVLAFPIYEEWHDIGNIRDLEKVRGIYK</sequence>
<evidence type="ECO:0000313" key="4">
    <source>
        <dbReference type="Proteomes" id="UP000237351"/>
    </source>
</evidence>
<dbReference type="STRING" id="1414854.GQ61_06895"/>
<keyword evidence="1" id="KW-0129">CBS domain</keyword>
<dbReference type="SMART" id="SM00116">
    <property type="entry name" value="CBS"/>
    <property type="match status" value="2"/>
</dbReference>
<dbReference type="InterPro" id="IPR029044">
    <property type="entry name" value="Nucleotide-diphossugar_trans"/>
</dbReference>
<keyword evidence="4" id="KW-1185">Reference proteome</keyword>
<dbReference type="AlphaFoldDB" id="A0A1W6N5K3"/>
<gene>
    <name evidence="3" type="ORF">GQ61_06895</name>
</gene>
<dbReference type="RefSeq" id="WP_085784580.1">
    <property type="nucleotide sequence ID" value="NZ_CP008743.1"/>
</dbReference>
<protein>
    <recommendedName>
        <fullName evidence="2">CBS domain-containing protein</fullName>
    </recommendedName>
</protein>